<keyword evidence="3" id="KW-1185">Reference proteome</keyword>
<gene>
    <name evidence="2" type="ORF">C454_00195</name>
</gene>
<dbReference type="AlphaFoldDB" id="M0HT41"/>
<evidence type="ECO:0008006" key="4">
    <source>
        <dbReference type="Google" id="ProtNLM"/>
    </source>
</evidence>
<feature type="region of interest" description="Disordered" evidence="1">
    <location>
        <begin position="53"/>
        <end position="97"/>
    </location>
</feature>
<evidence type="ECO:0000313" key="3">
    <source>
        <dbReference type="Proteomes" id="UP000011571"/>
    </source>
</evidence>
<dbReference type="EMBL" id="AOLJ01000001">
    <property type="protein sequence ID" value="ELZ86923.1"/>
    <property type="molecule type" value="Genomic_DNA"/>
</dbReference>
<sequence>MTGSERVIYGNYLLDRDTGSVEKYLDDGTLHVTSAGALYAAGPTLTAYALGPESTFGSGQSRQSSDTQVYRGGATDPPKTNVYDGTPTETAPSDSGVDISFCPSCGISLEEFTSVSFCPSCGTEI</sequence>
<dbReference type="Proteomes" id="UP000011571">
    <property type="component" value="Unassembled WGS sequence"/>
</dbReference>
<comment type="caution">
    <text evidence="2">The sequence shown here is derived from an EMBL/GenBank/DDBJ whole genome shotgun (WGS) entry which is preliminary data.</text>
</comment>
<dbReference type="RefSeq" id="WP_004971342.1">
    <property type="nucleotide sequence ID" value="NZ_AOLJ01000001.1"/>
</dbReference>
<accession>M0HT41</accession>
<evidence type="ECO:0000313" key="2">
    <source>
        <dbReference type="EMBL" id="ELZ86923.1"/>
    </source>
</evidence>
<proteinExistence type="predicted"/>
<organism evidence="2 3">
    <name type="scientific">Haloferax gibbonsii (strain ATCC 33959 / DSM 4427 / JCM 8863 / NBRC 102184 / NCIMB 2188 / Ma 2.38)</name>
    <dbReference type="NCBI Taxonomy" id="1227459"/>
    <lineage>
        <taxon>Archaea</taxon>
        <taxon>Methanobacteriati</taxon>
        <taxon>Methanobacteriota</taxon>
        <taxon>Stenosarchaea group</taxon>
        <taxon>Halobacteria</taxon>
        <taxon>Halobacteriales</taxon>
        <taxon>Haloferacaceae</taxon>
        <taxon>Haloferax</taxon>
    </lineage>
</organism>
<evidence type="ECO:0000256" key="1">
    <source>
        <dbReference type="SAM" id="MobiDB-lite"/>
    </source>
</evidence>
<reference evidence="2 3" key="1">
    <citation type="journal article" date="2014" name="PLoS Genet.">
        <title>Phylogenetically driven sequencing of extremely halophilic archaea reveals strategies for static and dynamic osmo-response.</title>
        <authorList>
            <person name="Becker E.A."/>
            <person name="Seitzer P.M."/>
            <person name="Tritt A."/>
            <person name="Larsen D."/>
            <person name="Krusor M."/>
            <person name="Yao A.I."/>
            <person name="Wu D."/>
            <person name="Madern D."/>
            <person name="Eisen J.A."/>
            <person name="Darling A.E."/>
            <person name="Facciotti M.T."/>
        </authorList>
    </citation>
    <scope>NUCLEOTIDE SEQUENCE [LARGE SCALE GENOMIC DNA]</scope>
    <source>
        <strain evidence="3">ATCC 33959 / DSM 4427 / JCM 8863 / NBRC 102184 / NCIMB 2188 / Ma 2.38</strain>
    </source>
</reference>
<feature type="compositionally biased region" description="Polar residues" evidence="1">
    <location>
        <begin position="55"/>
        <end position="68"/>
    </location>
</feature>
<name>M0HT41_HALGM</name>
<protein>
    <recommendedName>
        <fullName evidence="4">Zinc ribbon domain-containing protein</fullName>
    </recommendedName>
</protein>